<sequence>MKNLKTAALIALISIAFVSCKKENTETTENETTPETSTTEMAANLETASFHIEGMTCEIGCAKLIEDKLSGLKGVSKAKVDFEKKTATVTFENGKQTPETLVETVEAIAGGDLYKVSDVKSSGNKAFFNGKEKEKKKKKEGKTETKTETKKSCCSGKSSCGEKKESGTL</sequence>
<keyword evidence="5" id="KW-1185">Reference proteome</keyword>
<accession>A0ABY4HNU0</accession>
<name>A0ABY4HNU0_9FLAO</name>
<evidence type="ECO:0000256" key="1">
    <source>
        <dbReference type="SAM" id="MobiDB-lite"/>
    </source>
</evidence>
<reference evidence="4" key="2">
    <citation type="submission" date="2022-04" db="EMBL/GenBank/DDBJ databases">
        <title>Complete Genome Sequence of Flavobacterium sediminilitoris YSM-43, Isolated from a Tidal Sediment.</title>
        <authorList>
            <person name="Lee P.A."/>
        </authorList>
    </citation>
    <scope>NUCLEOTIDE SEQUENCE</scope>
    <source>
        <strain evidence="4">YSM-43</strain>
    </source>
</reference>
<feature type="compositionally biased region" description="Basic and acidic residues" evidence="1">
    <location>
        <begin position="160"/>
        <end position="169"/>
    </location>
</feature>
<dbReference type="EMBL" id="CP090145">
    <property type="protein sequence ID" value="UOX34528.1"/>
    <property type="molecule type" value="Genomic_DNA"/>
</dbReference>
<dbReference type="CDD" id="cd00371">
    <property type="entry name" value="HMA"/>
    <property type="match status" value="1"/>
</dbReference>
<dbReference type="PROSITE" id="PS51257">
    <property type="entry name" value="PROKAR_LIPOPROTEIN"/>
    <property type="match status" value="1"/>
</dbReference>
<feature type="domain" description="HMA" evidence="3">
    <location>
        <begin position="46"/>
        <end position="113"/>
    </location>
</feature>
<dbReference type="Pfam" id="PF00403">
    <property type="entry name" value="HMA"/>
    <property type="match status" value="1"/>
</dbReference>
<dbReference type="InterPro" id="IPR036163">
    <property type="entry name" value="HMA_dom_sf"/>
</dbReference>
<proteinExistence type="predicted"/>
<evidence type="ECO:0000313" key="5">
    <source>
        <dbReference type="Proteomes" id="UP000830454"/>
    </source>
</evidence>
<dbReference type="SUPFAM" id="SSF55008">
    <property type="entry name" value="HMA, heavy metal-associated domain"/>
    <property type="match status" value="1"/>
</dbReference>
<dbReference type="RefSeq" id="WP_246917538.1">
    <property type="nucleotide sequence ID" value="NZ_CP090145.1"/>
</dbReference>
<feature type="region of interest" description="Disordered" evidence="1">
    <location>
        <begin position="123"/>
        <end position="169"/>
    </location>
</feature>
<evidence type="ECO:0000313" key="4">
    <source>
        <dbReference type="EMBL" id="UOX34528.1"/>
    </source>
</evidence>
<feature type="compositionally biased region" description="Basic and acidic residues" evidence="1">
    <location>
        <begin position="141"/>
        <end position="151"/>
    </location>
</feature>
<gene>
    <name evidence="4" type="ORF">LXD69_03210</name>
</gene>
<organism evidence="4 5">
    <name type="scientific">Flavobacterium sediminilitoris</name>
    <dbReference type="NCBI Taxonomy" id="2024526"/>
    <lineage>
        <taxon>Bacteria</taxon>
        <taxon>Pseudomonadati</taxon>
        <taxon>Bacteroidota</taxon>
        <taxon>Flavobacteriia</taxon>
        <taxon>Flavobacteriales</taxon>
        <taxon>Flavobacteriaceae</taxon>
        <taxon>Flavobacterium</taxon>
    </lineage>
</organism>
<evidence type="ECO:0000256" key="2">
    <source>
        <dbReference type="SAM" id="SignalP"/>
    </source>
</evidence>
<feature type="chain" id="PRO_5046250028" evidence="2">
    <location>
        <begin position="22"/>
        <end position="169"/>
    </location>
</feature>
<dbReference type="Proteomes" id="UP000830454">
    <property type="component" value="Chromosome"/>
</dbReference>
<protein>
    <submittedName>
        <fullName evidence="4">Cation transporter</fullName>
    </submittedName>
</protein>
<keyword evidence="2" id="KW-0732">Signal</keyword>
<feature type="signal peptide" evidence="2">
    <location>
        <begin position="1"/>
        <end position="21"/>
    </location>
</feature>
<dbReference type="PROSITE" id="PS50846">
    <property type="entry name" value="HMA_2"/>
    <property type="match status" value="1"/>
</dbReference>
<evidence type="ECO:0000259" key="3">
    <source>
        <dbReference type="PROSITE" id="PS50846"/>
    </source>
</evidence>
<dbReference type="InterPro" id="IPR006121">
    <property type="entry name" value="HMA_dom"/>
</dbReference>
<dbReference type="Gene3D" id="3.30.70.100">
    <property type="match status" value="1"/>
</dbReference>
<reference evidence="4" key="1">
    <citation type="submission" date="2021-12" db="EMBL/GenBank/DDBJ databases">
        <authorList>
            <person name="Cha I.-T."/>
            <person name="Lee K.-E."/>
            <person name="Park S.-J."/>
        </authorList>
    </citation>
    <scope>NUCLEOTIDE SEQUENCE</scope>
    <source>
        <strain evidence="4">YSM-43</strain>
    </source>
</reference>